<dbReference type="GO" id="GO:0031419">
    <property type="term" value="F:cobalamin binding"/>
    <property type="evidence" value="ECO:0007669"/>
    <property type="project" value="UniProtKB-KW"/>
</dbReference>
<protein>
    <submittedName>
        <fullName evidence="4">Methylaspartate mutase</fullName>
    </submittedName>
</protein>
<evidence type="ECO:0000313" key="4">
    <source>
        <dbReference type="EMBL" id="NEE11743.1"/>
    </source>
</evidence>
<dbReference type="AlphaFoldDB" id="A0A6G3X248"/>
<proteinExistence type="predicted"/>
<organism evidence="4">
    <name type="scientific">Streptomyces sp. SID7499</name>
    <dbReference type="NCBI Taxonomy" id="2706086"/>
    <lineage>
        <taxon>Bacteria</taxon>
        <taxon>Bacillati</taxon>
        <taxon>Actinomycetota</taxon>
        <taxon>Actinomycetes</taxon>
        <taxon>Kitasatosporales</taxon>
        <taxon>Streptomycetaceae</taxon>
        <taxon>Streptomyces</taxon>
    </lineage>
</organism>
<feature type="non-terminal residue" evidence="4">
    <location>
        <position position="1"/>
    </location>
</feature>
<comment type="caution">
    <text evidence="4">The sequence shown here is derived from an EMBL/GenBank/DDBJ whole genome shotgun (WGS) entry which is preliminary data.</text>
</comment>
<keyword evidence="1" id="KW-0846">Cobalamin</keyword>
<keyword evidence="2" id="KW-0413">Isomerase</keyword>
<keyword evidence="3" id="KW-0170">Cobalt</keyword>
<sequence>FPRTPGGAIGLLRDSAVLAMRTGTERMIVKTPAEAHRIPTIQDNIHALEEAALAAAGPYARADAAGAEFGVLAEARTLVDTVLGLHPDVGRALAEAFRRGLLDVPYCLHADNANRSRSYIDDRGSLQWHSTGAMPIGATPVPGRDRLRADDLLGMLSHTQESFDRAAVARGEGPDGRTALPV</sequence>
<accession>A0A6G3X248</accession>
<evidence type="ECO:0000256" key="2">
    <source>
        <dbReference type="ARBA" id="ARBA00023235"/>
    </source>
</evidence>
<dbReference type="GO" id="GO:0019670">
    <property type="term" value="P:anaerobic L-glutamate catabolic process"/>
    <property type="evidence" value="ECO:0007669"/>
    <property type="project" value="InterPro"/>
</dbReference>
<evidence type="ECO:0000256" key="1">
    <source>
        <dbReference type="ARBA" id="ARBA00022628"/>
    </source>
</evidence>
<dbReference type="InterPro" id="IPR016176">
    <property type="entry name" value="Cbl-dep_enz_cat"/>
</dbReference>
<gene>
    <name evidence="4" type="ORF">G3M58_35470</name>
</gene>
<dbReference type="InterPro" id="IPR006396">
    <property type="entry name" value="Glu_mut_E"/>
</dbReference>
<dbReference type="EMBL" id="JAAGMN010003698">
    <property type="protein sequence ID" value="NEE11743.1"/>
    <property type="molecule type" value="Genomic_DNA"/>
</dbReference>
<dbReference type="GO" id="GO:0050097">
    <property type="term" value="F:methylaspartate mutase activity"/>
    <property type="evidence" value="ECO:0007669"/>
    <property type="project" value="InterPro"/>
</dbReference>
<reference evidence="4" key="1">
    <citation type="submission" date="2020-01" db="EMBL/GenBank/DDBJ databases">
        <title>Insect and environment-associated Actinomycetes.</title>
        <authorList>
            <person name="Currrie C."/>
            <person name="Chevrette M."/>
            <person name="Carlson C."/>
            <person name="Stubbendieck R."/>
            <person name="Wendt-Pienkowski E."/>
        </authorList>
    </citation>
    <scope>NUCLEOTIDE SEQUENCE</scope>
    <source>
        <strain evidence="4">SID7499</strain>
    </source>
</reference>
<dbReference type="Pfam" id="PF06368">
    <property type="entry name" value="Met_asp_mut_E"/>
    <property type="match status" value="1"/>
</dbReference>
<name>A0A6G3X248_9ACTN</name>
<dbReference type="SUPFAM" id="SSF51703">
    <property type="entry name" value="Cobalamin (vitamin B12)-dependent enzymes"/>
    <property type="match status" value="1"/>
</dbReference>
<dbReference type="Gene3D" id="3.20.20.240">
    <property type="entry name" value="Methylmalonyl-CoA mutase"/>
    <property type="match status" value="1"/>
</dbReference>
<evidence type="ECO:0000256" key="3">
    <source>
        <dbReference type="ARBA" id="ARBA00023285"/>
    </source>
</evidence>